<evidence type="ECO:0000313" key="1">
    <source>
        <dbReference type="EnsemblPlants" id="AUR62042634-RA:cds"/>
    </source>
</evidence>
<dbReference type="Gramene" id="AUR62042634-RA">
    <property type="protein sequence ID" value="AUR62042634-RA:cds"/>
    <property type="gene ID" value="AUR62042634"/>
</dbReference>
<protein>
    <submittedName>
        <fullName evidence="1">Uncharacterized protein</fullName>
    </submittedName>
</protein>
<reference evidence="1" key="1">
    <citation type="journal article" date="2017" name="Nature">
        <title>The genome of Chenopodium quinoa.</title>
        <authorList>
            <person name="Jarvis D.E."/>
            <person name="Ho Y.S."/>
            <person name="Lightfoot D.J."/>
            <person name="Schmoeckel S.M."/>
            <person name="Li B."/>
            <person name="Borm T.J.A."/>
            <person name="Ohyanagi H."/>
            <person name="Mineta K."/>
            <person name="Michell C.T."/>
            <person name="Saber N."/>
            <person name="Kharbatia N.M."/>
            <person name="Rupper R.R."/>
            <person name="Sharp A.R."/>
            <person name="Dally N."/>
            <person name="Boughton B.A."/>
            <person name="Woo Y.H."/>
            <person name="Gao G."/>
            <person name="Schijlen E.G.W.M."/>
            <person name="Guo X."/>
            <person name="Momin A.A."/>
            <person name="Negrao S."/>
            <person name="Al-Babili S."/>
            <person name="Gehring C."/>
            <person name="Roessner U."/>
            <person name="Jung C."/>
            <person name="Murphy K."/>
            <person name="Arold S.T."/>
            <person name="Gojobori T."/>
            <person name="van der Linden C.G."/>
            <person name="van Loo E.N."/>
            <person name="Jellen E.N."/>
            <person name="Maughan P.J."/>
            <person name="Tester M."/>
        </authorList>
    </citation>
    <scope>NUCLEOTIDE SEQUENCE [LARGE SCALE GENOMIC DNA]</scope>
    <source>
        <strain evidence="1">cv. PI 614886</strain>
    </source>
</reference>
<name>A0A803N9K0_CHEQI</name>
<reference evidence="1" key="2">
    <citation type="submission" date="2021-03" db="UniProtKB">
        <authorList>
            <consortium name="EnsemblPlants"/>
        </authorList>
    </citation>
    <scope>IDENTIFICATION</scope>
</reference>
<proteinExistence type="predicted"/>
<keyword evidence="2" id="KW-1185">Reference proteome</keyword>
<accession>A0A803N9K0</accession>
<evidence type="ECO:0000313" key="2">
    <source>
        <dbReference type="Proteomes" id="UP000596660"/>
    </source>
</evidence>
<sequence length="109" mass="12498">MQGVQFSANVFLLPLSGSDLVPGIQWFSLLGPVLWDFIKLTRESKYKGKKIRLRGSSPKSWKIVKPLKFQKLLAQEGTLSMMQIQPGDFAHTHLSAIRTLIRTPHFYHY</sequence>
<dbReference type="EnsemblPlants" id="AUR62042634-RA">
    <property type="protein sequence ID" value="AUR62042634-RA:cds"/>
    <property type="gene ID" value="AUR62042634"/>
</dbReference>
<dbReference type="Proteomes" id="UP000596660">
    <property type="component" value="Unplaced"/>
</dbReference>
<dbReference type="AlphaFoldDB" id="A0A803N9K0"/>
<organism evidence="1 2">
    <name type="scientific">Chenopodium quinoa</name>
    <name type="common">Quinoa</name>
    <dbReference type="NCBI Taxonomy" id="63459"/>
    <lineage>
        <taxon>Eukaryota</taxon>
        <taxon>Viridiplantae</taxon>
        <taxon>Streptophyta</taxon>
        <taxon>Embryophyta</taxon>
        <taxon>Tracheophyta</taxon>
        <taxon>Spermatophyta</taxon>
        <taxon>Magnoliopsida</taxon>
        <taxon>eudicotyledons</taxon>
        <taxon>Gunneridae</taxon>
        <taxon>Pentapetalae</taxon>
        <taxon>Caryophyllales</taxon>
        <taxon>Chenopodiaceae</taxon>
        <taxon>Chenopodioideae</taxon>
        <taxon>Atripliceae</taxon>
        <taxon>Chenopodium</taxon>
    </lineage>
</organism>